<keyword evidence="9" id="KW-0804">Transcription</keyword>
<dbReference type="InterPro" id="IPR021600">
    <property type="entry name" value="TFIIE_asu_C"/>
</dbReference>
<dbReference type="Gene3D" id="6.10.140.1250">
    <property type="match status" value="1"/>
</dbReference>
<gene>
    <name evidence="17" type="primary">Gtf2e1_1</name>
    <name evidence="17" type="ORF">SAGSER_R07199</name>
</gene>
<organism evidence="17 18">
    <name type="scientific">Sagittarius serpentarius</name>
    <name type="common">Secretary bird</name>
    <dbReference type="NCBI Taxonomy" id="56258"/>
    <lineage>
        <taxon>Eukaryota</taxon>
        <taxon>Metazoa</taxon>
        <taxon>Chordata</taxon>
        <taxon>Craniata</taxon>
        <taxon>Vertebrata</taxon>
        <taxon>Euteleostomi</taxon>
        <taxon>Archelosauria</taxon>
        <taxon>Archosauria</taxon>
        <taxon>Dinosauria</taxon>
        <taxon>Saurischia</taxon>
        <taxon>Theropoda</taxon>
        <taxon>Coelurosauria</taxon>
        <taxon>Aves</taxon>
        <taxon>Neognathae</taxon>
        <taxon>Neoaves</taxon>
        <taxon>Telluraves</taxon>
        <taxon>Accipitrimorphae</taxon>
        <taxon>Accipitriformes</taxon>
        <taxon>Sagittariidae</taxon>
        <taxon>Sagittarius</taxon>
    </lineage>
</organism>
<dbReference type="EMBL" id="VWYJ01000848">
    <property type="protein sequence ID" value="NXQ93123.1"/>
    <property type="molecule type" value="Genomic_DNA"/>
</dbReference>
<dbReference type="InterPro" id="IPR013083">
    <property type="entry name" value="Znf_RING/FYVE/PHD"/>
</dbReference>
<keyword evidence="7" id="KW-0007">Acetylation</keyword>
<feature type="compositionally biased region" description="Basic and acidic residues" evidence="15">
    <location>
        <begin position="348"/>
        <end position="361"/>
    </location>
</feature>
<evidence type="ECO:0000259" key="16">
    <source>
        <dbReference type="PROSITE" id="PS51344"/>
    </source>
</evidence>
<feature type="compositionally biased region" description="Polar residues" evidence="15">
    <location>
        <begin position="280"/>
        <end position="294"/>
    </location>
</feature>
<dbReference type="InterPro" id="IPR039997">
    <property type="entry name" value="TFE"/>
</dbReference>
<proteinExistence type="inferred from homology"/>
<evidence type="ECO:0000256" key="1">
    <source>
        <dbReference type="ARBA" id="ARBA00004123"/>
    </source>
</evidence>
<sequence length="430" mass="48900">MEEQNVITEVPATLKRLAKYIVRGFYGVEYALALDILIRYPCVKEDDLLQLLKYERKQLRTILNTLKADKFVKLRMRVETGANGKSTRHNYYYINYKVLVDVVKYKLDHIRRKIEADERDSTTRSSFKCPSCSSTYTDLEVNQLFDVFTETFRCTYCNTEVEEDASALLKRDAQTLLAKFNEQIEPIFVLLRETEDIVLPYDLLEPQPVEIPELSESFDQKVGSSVLESCSRPEKWADRSSSFGNMYTQNVVIDVQDLKPKKMTREKATKEQPIWMSQSTVEGATAATNSSDGVNASEETKESVEETKRSSEETVTENEIIKTLLIHESKSLSSTDQAPVVKSTLPESHCDTSKSEEDGKHSRAGMKVVGSNFKEEEEEEETQGPILMVAGQPHSYGEVSENPELVSLMTNEEKAAYIKAGQEMFQSVFE</sequence>
<dbReference type="PROSITE" id="PS51344">
    <property type="entry name" value="HTH_TFE_IIE"/>
    <property type="match status" value="1"/>
</dbReference>
<keyword evidence="8" id="KW-0805">Transcription regulation</keyword>
<evidence type="ECO:0000256" key="8">
    <source>
        <dbReference type="ARBA" id="ARBA00023015"/>
    </source>
</evidence>
<reference evidence="17 18" key="1">
    <citation type="submission" date="2019-09" db="EMBL/GenBank/DDBJ databases">
        <title>Bird 10,000 Genomes (B10K) Project - Family phase.</title>
        <authorList>
            <person name="Zhang G."/>
        </authorList>
    </citation>
    <scope>NUCLEOTIDE SEQUENCE [LARGE SCALE GENOMIC DNA]</scope>
    <source>
        <strain evidence="17">B10K-DU-011-38</strain>
        <tissue evidence="17">Muscle</tissue>
    </source>
</reference>
<dbReference type="Pfam" id="PF02002">
    <property type="entry name" value="TFIIE_alpha"/>
    <property type="match status" value="1"/>
</dbReference>
<dbReference type="GO" id="GO:0006367">
    <property type="term" value="P:transcription initiation at RNA polymerase II promoter"/>
    <property type="evidence" value="ECO:0007669"/>
    <property type="project" value="InterPro"/>
</dbReference>
<dbReference type="PANTHER" id="PTHR13097:SF10">
    <property type="entry name" value="HTH TFE_IIEALPHA-TYPE DOMAIN-CONTAINING PROTEIN"/>
    <property type="match status" value="1"/>
</dbReference>
<evidence type="ECO:0000313" key="18">
    <source>
        <dbReference type="Proteomes" id="UP000539599"/>
    </source>
</evidence>
<keyword evidence="5" id="KW-0863">Zinc-finger</keyword>
<comment type="subcellular location">
    <subcellularLocation>
        <location evidence="1">Nucleus</location>
    </subcellularLocation>
</comment>
<feature type="non-terminal residue" evidence="17">
    <location>
        <position position="430"/>
    </location>
</feature>
<comment type="function">
    <text evidence="11">Recruits TFIIH to the initiation complex and stimulates the RNA polymerase II C-terminal domain kinase and DNA-dependent ATPase activities of TFIIH. Both TFIIH and TFIIE are required for promoter clearance by RNA polymerase.</text>
</comment>
<evidence type="ECO:0000256" key="14">
    <source>
        <dbReference type="ARBA" id="ARBA00080958"/>
    </source>
</evidence>
<dbReference type="InterPro" id="IPR002853">
    <property type="entry name" value="TFIIE_asu"/>
</dbReference>
<evidence type="ECO:0000256" key="3">
    <source>
        <dbReference type="ARBA" id="ARBA00022553"/>
    </source>
</evidence>
<evidence type="ECO:0000256" key="7">
    <source>
        <dbReference type="ARBA" id="ARBA00022990"/>
    </source>
</evidence>
<keyword evidence="4" id="KW-0479">Metal-binding</keyword>
<dbReference type="Proteomes" id="UP000539599">
    <property type="component" value="Unassembled WGS sequence"/>
</dbReference>
<evidence type="ECO:0000256" key="12">
    <source>
        <dbReference type="ARBA" id="ARBA00065242"/>
    </source>
</evidence>
<feature type="compositionally biased region" description="Basic and acidic residues" evidence="15">
    <location>
        <begin position="298"/>
        <end position="312"/>
    </location>
</feature>
<evidence type="ECO:0000256" key="5">
    <source>
        <dbReference type="ARBA" id="ARBA00022771"/>
    </source>
</evidence>
<dbReference type="GO" id="GO:0005673">
    <property type="term" value="C:transcription factor TFIIE complex"/>
    <property type="evidence" value="ECO:0007669"/>
    <property type="project" value="TreeGrafter"/>
</dbReference>
<evidence type="ECO:0000256" key="13">
    <source>
        <dbReference type="ARBA" id="ARBA00073913"/>
    </source>
</evidence>
<evidence type="ECO:0000256" key="10">
    <source>
        <dbReference type="ARBA" id="ARBA00023242"/>
    </source>
</evidence>
<keyword evidence="3" id="KW-0597">Phosphoprotein</keyword>
<dbReference type="GO" id="GO:0008270">
    <property type="term" value="F:zinc ion binding"/>
    <property type="evidence" value="ECO:0007669"/>
    <property type="project" value="UniProtKB-KW"/>
</dbReference>
<comment type="caution">
    <text evidence="17">The sequence shown here is derived from an EMBL/GenBank/DDBJ whole genome shotgun (WGS) entry which is preliminary data.</text>
</comment>
<keyword evidence="18" id="KW-1185">Reference proteome</keyword>
<feature type="non-terminal residue" evidence="17">
    <location>
        <position position="1"/>
    </location>
</feature>
<evidence type="ECO:0000256" key="11">
    <source>
        <dbReference type="ARBA" id="ARBA00025581"/>
    </source>
</evidence>
<feature type="region of interest" description="Disordered" evidence="15">
    <location>
        <begin position="332"/>
        <end position="363"/>
    </location>
</feature>
<dbReference type="Pfam" id="PF11521">
    <property type="entry name" value="TFIIE-A_C"/>
    <property type="match status" value="1"/>
</dbReference>
<protein>
    <recommendedName>
        <fullName evidence="13">General transcription factor IIE subunit 1</fullName>
    </recommendedName>
    <alternativeName>
        <fullName evidence="14">Transcription initiation factor IIE subunit alpha</fullName>
    </alternativeName>
</protein>
<dbReference type="Gene3D" id="3.30.40.10">
    <property type="entry name" value="Zinc/RING finger domain, C3HC4 (zinc finger)"/>
    <property type="match status" value="1"/>
</dbReference>
<dbReference type="SUPFAM" id="SSF57783">
    <property type="entry name" value="Zinc beta-ribbon"/>
    <property type="match status" value="1"/>
</dbReference>
<feature type="domain" description="HTH TFE/IIEalpha-type" evidence="16">
    <location>
        <begin position="14"/>
        <end position="104"/>
    </location>
</feature>
<evidence type="ECO:0000256" key="6">
    <source>
        <dbReference type="ARBA" id="ARBA00022833"/>
    </source>
</evidence>
<evidence type="ECO:0000256" key="4">
    <source>
        <dbReference type="ARBA" id="ARBA00022723"/>
    </source>
</evidence>
<accession>A0A7L2H1A9</accession>
<name>A0A7L2H1A9_SAGSE</name>
<dbReference type="PANTHER" id="PTHR13097">
    <property type="entry name" value="TRANSCRIPTION INITIATION FACTOR IIE, ALPHA SUBUNIT"/>
    <property type="match status" value="1"/>
</dbReference>
<keyword evidence="6" id="KW-0862">Zinc</keyword>
<keyword evidence="10" id="KW-0539">Nucleus</keyword>
<dbReference type="InterPro" id="IPR024550">
    <property type="entry name" value="TFIIEa/SarR/Rpc3_HTH_dom"/>
</dbReference>
<dbReference type="FunFam" id="3.30.40.10:FF:000087">
    <property type="entry name" value="General transcription factor IIE subunit 1"/>
    <property type="match status" value="1"/>
</dbReference>
<dbReference type="SMART" id="SM00531">
    <property type="entry name" value="TFIIE"/>
    <property type="match status" value="1"/>
</dbReference>
<comment type="subunit">
    <text evidence="12">Tetramer of two alpha and two beta chains. Interacts with TAF6/TAFII80. Interacts with ATF7IP. Interacts with SND1. Part of TBP-based Pol II pre-initiation complex (PIC), in which Pol II core assembles with general transcription factors and other specific initiation factors including GTF2E1, GTF2E2, GTF2F1, GTF2F2, TCEA1, ERCC2, ERCC3, GTF2H2, GTF2H3, GTF2H4, GTF2H5, GTF2A1, GTF2A2, GTF2B and TBP; this large multi-subunit PIC complex mediates DNA unwinding and targets Pol II core to the transcription start site where the first phosphodiester bond forms.</text>
</comment>
<evidence type="ECO:0000256" key="9">
    <source>
        <dbReference type="ARBA" id="ARBA00023163"/>
    </source>
</evidence>
<evidence type="ECO:0000256" key="15">
    <source>
        <dbReference type="SAM" id="MobiDB-lite"/>
    </source>
</evidence>
<comment type="similarity">
    <text evidence="2">Belongs to the TFIIE alpha subunit family.</text>
</comment>
<dbReference type="AlphaFoldDB" id="A0A7L2H1A9"/>
<evidence type="ECO:0000313" key="17">
    <source>
        <dbReference type="EMBL" id="NXQ93123.1"/>
    </source>
</evidence>
<dbReference type="InterPro" id="IPR017919">
    <property type="entry name" value="TFIIE/TFIIEa_HTH"/>
</dbReference>
<feature type="region of interest" description="Disordered" evidence="15">
    <location>
        <begin position="280"/>
        <end position="315"/>
    </location>
</feature>
<evidence type="ECO:0000256" key="2">
    <source>
        <dbReference type="ARBA" id="ARBA00008947"/>
    </source>
</evidence>